<name>A0A538SGF9_UNCEI</name>
<sequence>MRTDGRHRRNRNRNSHAALVGGALLISGLLAPAAAHADAVALNWTAPGDDGDVGRARSYEMRYSENPVAAADTVAWWVAATTVGAMPAPLPAGSHETFVVVGLASGKTYYFVIRASDEVPNVSGFSNVAVKQTTGSVLLTTPANFAAGASEGVVRLTWDAVPSGGAELGYRVYRKASHDPAAALLATLPLTAASYNDSTPASGATYDFSLATYNATSESPRTALTVAVPGAVLDAAVLHGYPNPARDLVTFRLRIQGGSTSAHTRITVFDLTGHRVCLLADSVFPPGDHALTWRCTSDSGNRVAPGLYNVVVDSPSGRAFTRLAVVP</sequence>
<dbReference type="AlphaFoldDB" id="A0A538SGF9"/>
<dbReference type="EMBL" id="VBOR01000034">
    <property type="protein sequence ID" value="TMQ50450.1"/>
    <property type="molecule type" value="Genomic_DNA"/>
</dbReference>
<feature type="domain" description="Fibronectin type-III" evidence="2">
    <location>
        <begin position="141"/>
        <end position="235"/>
    </location>
</feature>
<gene>
    <name evidence="3" type="ORF">E6K71_02555</name>
</gene>
<protein>
    <recommendedName>
        <fullName evidence="2">Fibronectin type-III domain-containing protein</fullName>
    </recommendedName>
</protein>
<dbReference type="SUPFAM" id="SSF49265">
    <property type="entry name" value="Fibronectin type III"/>
    <property type="match status" value="1"/>
</dbReference>
<evidence type="ECO:0000259" key="2">
    <source>
        <dbReference type="PROSITE" id="PS50853"/>
    </source>
</evidence>
<keyword evidence="1" id="KW-0732">Signal</keyword>
<dbReference type="Gene3D" id="2.60.40.4070">
    <property type="match status" value="1"/>
</dbReference>
<feature type="signal peptide" evidence="1">
    <location>
        <begin position="1"/>
        <end position="37"/>
    </location>
</feature>
<dbReference type="Proteomes" id="UP000316292">
    <property type="component" value="Unassembled WGS sequence"/>
</dbReference>
<dbReference type="InterPro" id="IPR036116">
    <property type="entry name" value="FN3_sf"/>
</dbReference>
<organism evidence="3 4">
    <name type="scientific">Eiseniibacteriota bacterium</name>
    <dbReference type="NCBI Taxonomy" id="2212470"/>
    <lineage>
        <taxon>Bacteria</taxon>
        <taxon>Candidatus Eiseniibacteriota</taxon>
    </lineage>
</organism>
<dbReference type="InterPro" id="IPR003961">
    <property type="entry name" value="FN3_dom"/>
</dbReference>
<feature type="chain" id="PRO_5021850478" description="Fibronectin type-III domain-containing protein" evidence="1">
    <location>
        <begin position="38"/>
        <end position="327"/>
    </location>
</feature>
<dbReference type="Gene3D" id="2.60.40.10">
    <property type="entry name" value="Immunoglobulins"/>
    <property type="match status" value="2"/>
</dbReference>
<evidence type="ECO:0000313" key="3">
    <source>
        <dbReference type="EMBL" id="TMQ50450.1"/>
    </source>
</evidence>
<comment type="caution">
    <text evidence="3">The sequence shown here is derived from an EMBL/GenBank/DDBJ whole genome shotgun (WGS) entry which is preliminary data.</text>
</comment>
<accession>A0A538SGF9</accession>
<reference evidence="3 4" key="1">
    <citation type="journal article" date="2019" name="Nat. Microbiol.">
        <title>Mediterranean grassland soil C-N compound turnover is dependent on rainfall and depth, and is mediated by genomically divergent microorganisms.</title>
        <authorList>
            <person name="Diamond S."/>
            <person name="Andeer P.F."/>
            <person name="Li Z."/>
            <person name="Crits-Christoph A."/>
            <person name="Burstein D."/>
            <person name="Anantharaman K."/>
            <person name="Lane K.R."/>
            <person name="Thomas B.C."/>
            <person name="Pan C."/>
            <person name="Northen T.R."/>
            <person name="Banfield J.F."/>
        </authorList>
    </citation>
    <scope>NUCLEOTIDE SEQUENCE [LARGE SCALE GENOMIC DNA]</scope>
    <source>
        <strain evidence="3">WS_1</strain>
    </source>
</reference>
<dbReference type="InterPro" id="IPR013783">
    <property type="entry name" value="Ig-like_fold"/>
</dbReference>
<evidence type="ECO:0000313" key="4">
    <source>
        <dbReference type="Proteomes" id="UP000316292"/>
    </source>
</evidence>
<evidence type="ECO:0000256" key="1">
    <source>
        <dbReference type="SAM" id="SignalP"/>
    </source>
</evidence>
<proteinExistence type="predicted"/>
<dbReference type="PROSITE" id="PS50853">
    <property type="entry name" value="FN3"/>
    <property type="match status" value="1"/>
</dbReference>